<dbReference type="Proteomes" id="UP000236151">
    <property type="component" value="Unassembled WGS sequence"/>
</dbReference>
<sequence>MANIEKRHIINIQNLSGEFYFNAILHEAYACGLLSESDIENIQLQCISLLSYKCERYNMGESSSIKVETAESIMKSNFYTIGLYLKSLPDPDHAAVELKTVNVSELYERGRKIANTKLQAAKRFYDMVRENRIDTPNHSYNSTLSENGIGGFFKSYNLDYEAHDVPASIDYQLCNPVNDLTGVEFIQEYLENLYLENEFCKNFATENIHHLLYGYDEGYEDLLINIFEQVLTAALGCSLVNRNIRELYIAEEDIQRLYDALDKNDNPSLMLRIDKAVKDIYEELKITDPLIQRYIENSLPKIAANIEKALNLNTLNKVFVTSINPDLGPGIHFESSAKMDDEEYRRLIEELLSCRYSSDKLELIKEKVKSFDDLEDVLLDAWLEEEEFISLFNTLGDVEIAAIIKRHPFESDIQAVDLSEAEQALRLYLKNYVNGLPRNKREQILQIAKHLVMD</sequence>
<gene>
    <name evidence="1" type="ORF">CDQ84_13375</name>
</gene>
<evidence type="ECO:0000313" key="1">
    <source>
        <dbReference type="EMBL" id="PNT97306.1"/>
    </source>
</evidence>
<dbReference type="Pfam" id="PF19677">
    <property type="entry name" value="DUF6179"/>
    <property type="match status" value="1"/>
</dbReference>
<dbReference type="EMBL" id="NIOJ01000038">
    <property type="protein sequence ID" value="PNT97306.1"/>
    <property type="molecule type" value="Genomic_DNA"/>
</dbReference>
<protein>
    <submittedName>
        <fullName evidence="1">Uncharacterized protein</fullName>
    </submittedName>
</protein>
<dbReference type="InterPro" id="IPR045751">
    <property type="entry name" value="DUF6179"/>
</dbReference>
<reference evidence="1 2" key="1">
    <citation type="submission" date="2017-06" db="EMBL/GenBank/DDBJ databases">
        <title>Investigating the central metabolism of Clostridium thermosuccinogenes.</title>
        <authorList>
            <person name="Koendjbiharie J.G."/>
            <person name="van Kranenburg R."/>
        </authorList>
    </citation>
    <scope>NUCLEOTIDE SEQUENCE [LARGE SCALE GENOMIC DNA]</scope>
    <source>
        <strain evidence="1 2">DSM 5806</strain>
    </source>
</reference>
<evidence type="ECO:0000313" key="2">
    <source>
        <dbReference type="Proteomes" id="UP000236151"/>
    </source>
</evidence>
<proteinExistence type="predicted"/>
<dbReference type="OrthoDB" id="3173587at2"/>
<dbReference type="AlphaFoldDB" id="A0A2K2FEX0"/>
<dbReference type="RefSeq" id="WP_103082238.1">
    <property type="nucleotide sequence ID" value="NZ_CP021850.1"/>
</dbReference>
<keyword evidence="2" id="KW-1185">Reference proteome</keyword>
<accession>A0A2K2FEX0</accession>
<comment type="caution">
    <text evidence="1">The sequence shown here is derived from an EMBL/GenBank/DDBJ whole genome shotgun (WGS) entry which is preliminary data.</text>
</comment>
<dbReference type="KEGG" id="cthd:CDO33_12445"/>
<organism evidence="1 2">
    <name type="scientific">Clostridium thermosuccinogenes</name>
    <dbReference type="NCBI Taxonomy" id="84032"/>
    <lineage>
        <taxon>Bacteria</taxon>
        <taxon>Bacillati</taxon>
        <taxon>Bacillota</taxon>
        <taxon>Clostridia</taxon>
        <taxon>Eubacteriales</taxon>
        <taxon>Clostridiaceae</taxon>
        <taxon>Clostridium</taxon>
    </lineage>
</organism>
<name>A0A2K2FEX0_9CLOT</name>